<dbReference type="AlphaFoldDB" id="A0A7S3GM00"/>
<feature type="transmembrane region" description="Helical" evidence="1">
    <location>
        <begin position="9"/>
        <end position="31"/>
    </location>
</feature>
<reference evidence="2" key="1">
    <citation type="submission" date="2021-01" db="EMBL/GenBank/DDBJ databases">
        <authorList>
            <person name="Corre E."/>
            <person name="Pelletier E."/>
            <person name="Niang G."/>
            <person name="Scheremetjew M."/>
            <person name="Finn R."/>
            <person name="Kale V."/>
            <person name="Holt S."/>
            <person name="Cochrane G."/>
            <person name="Meng A."/>
            <person name="Brown T."/>
            <person name="Cohen L."/>
        </authorList>
    </citation>
    <scope>NUCLEOTIDE SEQUENCE</scope>
    <source>
        <strain evidence="2">NIES-2562</strain>
    </source>
</reference>
<gene>
    <name evidence="2" type="ORF">PBIL07802_LOCUS33017</name>
</gene>
<organism evidence="2">
    <name type="scientific">Palpitomonas bilix</name>
    <dbReference type="NCBI Taxonomy" id="652834"/>
    <lineage>
        <taxon>Eukaryota</taxon>
        <taxon>Eukaryota incertae sedis</taxon>
    </lineage>
</organism>
<name>A0A7S3GM00_9EUKA</name>
<sequence length="315" mass="34392">MHVIGQSSTFYLCVVVVLCYATCIGATVSYLSSSEVQVGVDTSFGCSITHLQAVVKGTNVVNDNDRGRQVQPSFYSGPRPYHDCEWNGQPWAWNPISSGDYAGHSSEVLSFSNDGSTIKCLVRPLQWGCNQVACNCTFEMEYSVSGTAVIATITLHNNRDDATDYGRFGQELPAAYTNGILYRMVGYNGGEPWQMGNLTEWNADFTGKVWIPGKVDVTEPWVGFVSDEGFMMALYNPGVTSFLGGFNEASKKGSGGEKDSQCGYMAAYAECDLPAQGDFTYSYALVIGNVDDARRTIYDLHSQHPLFSKVDSPLC</sequence>
<keyword evidence="1" id="KW-1133">Transmembrane helix</keyword>
<protein>
    <submittedName>
        <fullName evidence="2">Uncharacterized protein</fullName>
    </submittedName>
</protein>
<dbReference type="EMBL" id="HBIB01049991">
    <property type="protein sequence ID" value="CAE0270662.1"/>
    <property type="molecule type" value="Transcribed_RNA"/>
</dbReference>
<keyword evidence="1" id="KW-0472">Membrane</keyword>
<accession>A0A7S3GM00</accession>
<evidence type="ECO:0000256" key="1">
    <source>
        <dbReference type="SAM" id="Phobius"/>
    </source>
</evidence>
<proteinExistence type="predicted"/>
<evidence type="ECO:0000313" key="2">
    <source>
        <dbReference type="EMBL" id="CAE0270662.1"/>
    </source>
</evidence>
<keyword evidence="1" id="KW-0812">Transmembrane</keyword>